<keyword evidence="2" id="KW-1185">Reference proteome</keyword>
<reference evidence="1" key="2">
    <citation type="submission" date="2020-08" db="EMBL/GenBank/DDBJ databases">
        <title>Plant Genome Project.</title>
        <authorList>
            <person name="Zhang R.-G."/>
        </authorList>
    </citation>
    <scope>NUCLEOTIDE SEQUENCE</scope>
    <source>
        <strain evidence="1">Huo1</strain>
        <tissue evidence="1">Leaf</tissue>
    </source>
</reference>
<reference evidence="1" key="1">
    <citation type="submission" date="2018-01" db="EMBL/GenBank/DDBJ databases">
        <authorList>
            <person name="Mao J.F."/>
        </authorList>
    </citation>
    <scope>NUCLEOTIDE SEQUENCE</scope>
    <source>
        <strain evidence="1">Huo1</strain>
        <tissue evidence="1">Leaf</tissue>
    </source>
</reference>
<dbReference type="GO" id="GO:0008380">
    <property type="term" value="P:RNA splicing"/>
    <property type="evidence" value="ECO:0007669"/>
    <property type="project" value="InterPro"/>
</dbReference>
<dbReference type="GO" id="GO:0005634">
    <property type="term" value="C:nucleus"/>
    <property type="evidence" value="ECO:0007669"/>
    <property type="project" value="TreeGrafter"/>
</dbReference>
<proteinExistence type="predicted"/>
<dbReference type="PANTHER" id="PTHR32297">
    <property type="entry name" value="SODIUM CHANNEL MODIFIER 1"/>
    <property type="match status" value="1"/>
</dbReference>
<dbReference type="PANTHER" id="PTHR32297:SF1">
    <property type="entry name" value="SODIUM CHANNEL MODIFIER 1"/>
    <property type="match status" value="1"/>
</dbReference>
<name>A0A8X8X8Q5_SALSN</name>
<dbReference type="InterPro" id="IPR033570">
    <property type="entry name" value="SCNM1"/>
</dbReference>
<sequence length="282" mass="31688">MLSTHVSGSRHQAAELRRKNRELAMQEEVKKLLVLSGCVSAKAPAIKQLESTSKPLIEPARKAVLDVISGKVAIPEVKPTVAKLGRPFVGDNGSNADTVGVEAKLEVVVKEVQPLNYRPRQERELKFTAAGWKHDCHGRWFKDENFSNVRFGKENCAYCRLFDPSFFPQVEFDSGEEDPNIVLNESSKNLYCLKWASCAPDNESSSSIRKMQGFTLRTSLLLLPHHNVAPFVSAHPSSTRFSITHVHHRIMTNFVVMRDIELLLAVLYLNIEFGHLSLELII</sequence>
<comment type="caution">
    <text evidence="1">The sequence shown here is derived from an EMBL/GenBank/DDBJ whole genome shotgun (WGS) entry which is preliminary data.</text>
</comment>
<gene>
    <name evidence="1" type="ORF">SASPL_131919</name>
</gene>
<evidence type="ECO:0000313" key="2">
    <source>
        <dbReference type="Proteomes" id="UP000298416"/>
    </source>
</evidence>
<dbReference type="EMBL" id="PNBA02000011">
    <property type="protein sequence ID" value="KAG6408893.1"/>
    <property type="molecule type" value="Genomic_DNA"/>
</dbReference>
<accession>A0A8X8X8Q5</accession>
<organism evidence="1">
    <name type="scientific">Salvia splendens</name>
    <name type="common">Scarlet sage</name>
    <dbReference type="NCBI Taxonomy" id="180675"/>
    <lineage>
        <taxon>Eukaryota</taxon>
        <taxon>Viridiplantae</taxon>
        <taxon>Streptophyta</taxon>
        <taxon>Embryophyta</taxon>
        <taxon>Tracheophyta</taxon>
        <taxon>Spermatophyta</taxon>
        <taxon>Magnoliopsida</taxon>
        <taxon>eudicotyledons</taxon>
        <taxon>Gunneridae</taxon>
        <taxon>Pentapetalae</taxon>
        <taxon>asterids</taxon>
        <taxon>lamiids</taxon>
        <taxon>Lamiales</taxon>
        <taxon>Lamiaceae</taxon>
        <taxon>Nepetoideae</taxon>
        <taxon>Mentheae</taxon>
        <taxon>Salviinae</taxon>
        <taxon>Salvia</taxon>
        <taxon>Salvia subgen. Calosphace</taxon>
        <taxon>core Calosphace</taxon>
    </lineage>
</organism>
<dbReference type="Proteomes" id="UP000298416">
    <property type="component" value="Unassembled WGS sequence"/>
</dbReference>
<dbReference type="AlphaFoldDB" id="A0A8X8X8Q5"/>
<protein>
    <submittedName>
        <fullName evidence="1">Uncharacterized protein</fullName>
    </submittedName>
</protein>
<evidence type="ECO:0000313" key="1">
    <source>
        <dbReference type="EMBL" id="KAG6408893.1"/>
    </source>
</evidence>